<protein>
    <submittedName>
        <fullName evidence="10">Uncharacterized protein LOC109476218</fullName>
    </submittedName>
</protein>
<keyword evidence="4 7" id="KW-1133">Transmembrane helix</keyword>
<keyword evidence="5 7" id="KW-0472">Membrane</keyword>
<evidence type="ECO:0000259" key="8">
    <source>
        <dbReference type="PROSITE" id="PS50262"/>
    </source>
</evidence>
<accession>A0A6P4YTB0</accession>
<dbReference type="PANTHER" id="PTHR22750">
    <property type="entry name" value="G-PROTEIN COUPLED RECEPTOR"/>
    <property type="match status" value="1"/>
</dbReference>
<dbReference type="Gene3D" id="1.20.1070.10">
    <property type="entry name" value="Rhodopsin 7-helix transmembrane proteins"/>
    <property type="match status" value="2"/>
</dbReference>
<reference evidence="10" key="1">
    <citation type="submission" date="2025-08" db="UniProtKB">
        <authorList>
            <consortium name="RefSeq"/>
        </authorList>
    </citation>
    <scope>IDENTIFICATION</scope>
    <source>
        <tissue evidence="10">Gonad</tissue>
    </source>
</reference>
<dbReference type="Proteomes" id="UP000515135">
    <property type="component" value="Unplaced"/>
</dbReference>
<dbReference type="Pfam" id="PF00001">
    <property type="entry name" value="7tm_1"/>
    <property type="match status" value="1"/>
</dbReference>
<proteinExistence type="predicted"/>
<comment type="subcellular location">
    <subcellularLocation>
        <location evidence="1">Cell membrane</location>
        <topology evidence="1">Multi-pass membrane protein</topology>
    </subcellularLocation>
</comment>
<feature type="region of interest" description="Disordered" evidence="6">
    <location>
        <begin position="187"/>
        <end position="219"/>
    </location>
</feature>
<sequence>MAGEESSLAPQQNRIRTTSVWNNSSVSPFASGNSSPFEKFDGQTSCLMWHLQNKTVFQGYTEAQQACSIYDNTEELGTATAVISWFLGLLIVTGNAVVILGIVKTTQLHKPLYIYMANLAVSDLVGGVGLLYRTADQVEFLRLHTLMNVLTFLMYSQMMSASALSLLSVNSYVAVRHPVFFHNHAATAKPVKQRQKRRFGQQPRNNLGQNGTGQHQSHNIAQNEAERKFKKSVQKARTVLIYVVVAFIFWLLPVVLLPICQRECPLIAGPHERAVMLTFNSAINPVASIVRTPDLRRGIWQTVMDIRRVLVSRIRRNPANPQVQQPVSILRGGITGNTGPNTPAGQHTAGHSNSPVKTAGQLTAGHSNSPVNIPAGQHTAGHSNSPHVNIPAGQHTAGHSNSPVNIPAGQHTAGHSNSPVNISAGQHTAGHSNSPVNIAAEQLTTGNSNSPVNTSAGQLTAGHSNSPVNISAGQLTAGHNNSPVNIPSGQLTAGHSPVNKSMAGPKVAFTKARSNSLAIIEID</sequence>
<name>A0A6P4YTB0_BRABE</name>
<keyword evidence="2" id="KW-1003">Cell membrane</keyword>
<feature type="transmembrane region" description="Helical" evidence="7">
    <location>
        <begin position="82"/>
        <end position="103"/>
    </location>
</feature>
<dbReference type="KEGG" id="bbel:109476218"/>
<evidence type="ECO:0000256" key="6">
    <source>
        <dbReference type="SAM" id="MobiDB-lite"/>
    </source>
</evidence>
<dbReference type="AlphaFoldDB" id="A0A6P4YTB0"/>
<feature type="transmembrane region" description="Helical" evidence="7">
    <location>
        <begin position="152"/>
        <end position="175"/>
    </location>
</feature>
<feature type="compositionally biased region" description="Polar residues" evidence="6">
    <location>
        <begin position="349"/>
        <end position="371"/>
    </location>
</feature>
<dbReference type="GeneID" id="109476218"/>
<evidence type="ECO:0000256" key="4">
    <source>
        <dbReference type="ARBA" id="ARBA00022989"/>
    </source>
</evidence>
<evidence type="ECO:0000256" key="2">
    <source>
        <dbReference type="ARBA" id="ARBA00022475"/>
    </source>
</evidence>
<dbReference type="SUPFAM" id="SSF81321">
    <property type="entry name" value="Family A G protein-coupled receptor-like"/>
    <property type="match status" value="1"/>
</dbReference>
<dbReference type="RefSeq" id="XP_019632660.1">
    <property type="nucleotide sequence ID" value="XM_019777101.1"/>
</dbReference>
<dbReference type="PRINTS" id="PR00237">
    <property type="entry name" value="GPCRRHODOPSN"/>
</dbReference>
<gene>
    <name evidence="10" type="primary">LOC109476218</name>
</gene>
<dbReference type="GO" id="GO:0005886">
    <property type="term" value="C:plasma membrane"/>
    <property type="evidence" value="ECO:0007669"/>
    <property type="project" value="UniProtKB-SubCell"/>
</dbReference>
<evidence type="ECO:0000313" key="9">
    <source>
        <dbReference type="Proteomes" id="UP000515135"/>
    </source>
</evidence>
<evidence type="ECO:0000256" key="3">
    <source>
        <dbReference type="ARBA" id="ARBA00022692"/>
    </source>
</evidence>
<evidence type="ECO:0000313" key="10">
    <source>
        <dbReference type="RefSeq" id="XP_019632660.1"/>
    </source>
</evidence>
<dbReference type="PROSITE" id="PS50262">
    <property type="entry name" value="G_PROTEIN_RECEP_F1_2"/>
    <property type="match status" value="1"/>
</dbReference>
<dbReference type="InterPro" id="IPR017452">
    <property type="entry name" value="GPCR_Rhodpsn_7TM"/>
</dbReference>
<feature type="compositionally biased region" description="Polar residues" evidence="6">
    <location>
        <begin position="202"/>
        <end position="219"/>
    </location>
</feature>
<feature type="transmembrane region" description="Helical" evidence="7">
    <location>
        <begin position="112"/>
        <end position="132"/>
    </location>
</feature>
<evidence type="ECO:0000256" key="7">
    <source>
        <dbReference type="SAM" id="Phobius"/>
    </source>
</evidence>
<dbReference type="OrthoDB" id="5975390at2759"/>
<keyword evidence="9" id="KW-1185">Reference proteome</keyword>
<feature type="compositionally biased region" description="Polar residues" evidence="6">
    <location>
        <begin position="413"/>
        <end position="493"/>
    </location>
</feature>
<feature type="transmembrane region" description="Helical" evidence="7">
    <location>
        <begin position="239"/>
        <end position="259"/>
    </location>
</feature>
<evidence type="ECO:0000256" key="5">
    <source>
        <dbReference type="ARBA" id="ARBA00023136"/>
    </source>
</evidence>
<evidence type="ECO:0000256" key="1">
    <source>
        <dbReference type="ARBA" id="ARBA00004651"/>
    </source>
</evidence>
<feature type="region of interest" description="Disordered" evidence="6">
    <location>
        <begin position="329"/>
        <end position="499"/>
    </location>
</feature>
<keyword evidence="3 7" id="KW-0812">Transmembrane</keyword>
<dbReference type="GO" id="GO:0004930">
    <property type="term" value="F:G protein-coupled receptor activity"/>
    <property type="evidence" value="ECO:0007669"/>
    <property type="project" value="InterPro"/>
</dbReference>
<organism evidence="9 10">
    <name type="scientific">Branchiostoma belcheri</name>
    <name type="common">Amphioxus</name>
    <dbReference type="NCBI Taxonomy" id="7741"/>
    <lineage>
        <taxon>Eukaryota</taxon>
        <taxon>Metazoa</taxon>
        <taxon>Chordata</taxon>
        <taxon>Cephalochordata</taxon>
        <taxon>Leptocardii</taxon>
        <taxon>Amphioxiformes</taxon>
        <taxon>Branchiostomatidae</taxon>
        <taxon>Branchiostoma</taxon>
    </lineage>
</organism>
<feature type="domain" description="G-protein coupled receptors family 1 profile" evidence="8">
    <location>
        <begin position="94"/>
        <end position="179"/>
    </location>
</feature>
<dbReference type="InterPro" id="IPR000276">
    <property type="entry name" value="GPCR_Rhodpsn"/>
</dbReference>